<dbReference type="Proteomes" id="UP000270094">
    <property type="component" value="Unassembled WGS sequence"/>
</dbReference>
<protein>
    <submittedName>
        <fullName evidence="2">Uncharacterized protein</fullName>
    </submittedName>
</protein>
<feature type="non-terminal residue" evidence="2">
    <location>
        <position position="1"/>
    </location>
</feature>
<feature type="region of interest" description="Disordered" evidence="1">
    <location>
        <begin position="61"/>
        <end position="94"/>
    </location>
</feature>
<dbReference type="AlphaFoldDB" id="A0A3P7ICT1"/>
<dbReference type="OrthoDB" id="21502at2759"/>
<feature type="compositionally biased region" description="Basic and acidic residues" evidence="1">
    <location>
        <begin position="70"/>
        <end position="94"/>
    </location>
</feature>
<feature type="compositionally biased region" description="Polar residues" evidence="1">
    <location>
        <begin position="14"/>
        <end position="26"/>
    </location>
</feature>
<sequence>NKYKLVRKVERNSKSPARQQPEQAQFSIPGPREDRIRPSSILRKRSSSTLAASAAAVKRATKLVRAKRSTSREELDDTKKHTDVDKPMSTERGNLSHDKQRMMTMTSPPKLRAATYAAESLTATRDQAVILRSLLALVGRHCPAEYDKYVLLEERDKLLSRLREVSVFGSNVCLDKCC</sequence>
<evidence type="ECO:0000256" key="1">
    <source>
        <dbReference type="SAM" id="MobiDB-lite"/>
    </source>
</evidence>
<organism evidence="2 3">
    <name type="scientific">Strongylus vulgaris</name>
    <name type="common">Blood worm</name>
    <dbReference type="NCBI Taxonomy" id="40348"/>
    <lineage>
        <taxon>Eukaryota</taxon>
        <taxon>Metazoa</taxon>
        <taxon>Ecdysozoa</taxon>
        <taxon>Nematoda</taxon>
        <taxon>Chromadorea</taxon>
        <taxon>Rhabditida</taxon>
        <taxon>Rhabditina</taxon>
        <taxon>Rhabditomorpha</taxon>
        <taxon>Strongyloidea</taxon>
        <taxon>Strongylidae</taxon>
        <taxon>Strongylus</taxon>
    </lineage>
</organism>
<feature type="region of interest" description="Disordered" evidence="1">
    <location>
        <begin position="1"/>
        <end position="47"/>
    </location>
</feature>
<gene>
    <name evidence="2" type="ORF">SVUK_LOCUS641</name>
</gene>
<name>A0A3P7ICT1_STRVU</name>
<evidence type="ECO:0000313" key="2">
    <source>
        <dbReference type="EMBL" id="VDM65643.1"/>
    </source>
</evidence>
<dbReference type="EMBL" id="UYYB01001103">
    <property type="protein sequence ID" value="VDM65643.1"/>
    <property type="molecule type" value="Genomic_DNA"/>
</dbReference>
<keyword evidence="3" id="KW-1185">Reference proteome</keyword>
<evidence type="ECO:0000313" key="3">
    <source>
        <dbReference type="Proteomes" id="UP000270094"/>
    </source>
</evidence>
<reference evidence="2 3" key="1">
    <citation type="submission" date="2018-11" db="EMBL/GenBank/DDBJ databases">
        <authorList>
            <consortium name="Pathogen Informatics"/>
        </authorList>
    </citation>
    <scope>NUCLEOTIDE SEQUENCE [LARGE SCALE GENOMIC DNA]</scope>
</reference>
<accession>A0A3P7ICT1</accession>
<proteinExistence type="predicted"/>